<evidence type="ECO:0000256" key="9">
    <source>
        <dbReference type="ARBA" id="ARBA00023002"/>
    </source>
</evidence>
<comment type="caution">
    <text evidence="15">Lacks conserved residue(s) required for the propagation of feature annotation.</text>
</comment>
<comment type="pathway">
    <text evidence="2">Amino-acid biosynthesis; L-valine biosynthesis; L-valine from pyruvate: step 2/4.</text>
</comment>
<keyword evidence="15" id="KW-0460">Magnesium</keyword>
<dbReference type="InterPro" id="IPR013023">
    <property type="entry name" value="KARI"/>
</dbReference>
<evidence type="ECO:0000256" key="15">
    <source>
        <dbReference type="PROSITE-ProRule" id="PRU01198"/>
    </source>
</evidence>
<proteinExistence type="inferred from homology"/>
<feature type="domain" description="KARI C-terminal knotted" evidence="16">
    <location>
        <begin position="1"/>
        <end position="110"/>
    </location>
</feature>
<organism evidence="17 18">
    <name type="scientific">Escherichia coli</name>
    <dbReference type="NCBI Taxonomy" id="562"/>
    <lineage>
        <taxon>Bacteria</taxon>
        <taxon>Pseudomonadati</taxon>
        <taxon>Pseudomonadota</taxon>
        <taxon>Gammaproteobacteria</taxon>
        <taxon>Enterobacterales</taxon>
        <taxon>Enterobacteriaceae</taxon>
        <taxon>Escherichia</taxon>
    </lineage>
</organism>
<evidence type="ECO:0000313" key="17">
    <source>
        <dbReference type="EMBL" id="STL47453.1"/>
    </source>
</evidence>
<evidence type="ECO:0000256" key="4">
    <source>
        <dbReference type="ARBA" id="ARBA00010318"/>
    </source>
</evidence>
<dbReference type="PROSITE" id="PS51851">
    <property type="entry name" value="KARI_C"/>
    <property type="match status" value="1"/>
</dbReference>
<dbReference type="EC" id="1.1.1.86" evidence="5"/>
<evidence type="ECO:0000256" key="6">
    <source>
        <dbReference type="ARBA" id="ARBA00015731"/>
    </source>
</evidence>
<evidence type="ECO:0000256" key="5">
    <source>
        <dbReference type="ARBA" id="ARBA00013102"/>
    </source>
</evidence>
<dbReference type="InterPro" id="IPR008927">
    <property type="entry name" value="6-PGluconate_DH-like_C_sf"/>
</dbReference>
<protein>
    <recommendedName>
        <fullName evidence="6">Ketol-acid reductoisomerase (NADP(+))</fullName>
        <ecNumber evidence="5">1.1.1.86</ecNumber>
    </recommendedName>
    <alternativeName>
        <fullName evidence="13">Acetohydroxy-acid isomeroreductase</fullName>
    </alternativeName>
    <alternativeName>
        <fullName evidence="11">Ketol-acid reductoisomerase type 2</fullName>
    </alternativeName>
    <alternativeName>
        <fullName evidence="12">Ketol-acid reductoisomerase type II</fullName>
    </alternativeName>
</protein>
<dbReference type="SUPFAM" id="SSF48179">
    <property type="entry name" value="6-phosphogluconate dehydrogenase C-terminal domain-like"/>
    <property type="match status" value="1"/>
</dbReference>
<dbReference type="Proteomes" id="UP000254052">
    <property type="component" value="Unassembled WGS sequence"/>
</dbReference>
<evidence type="ECO:0000256" key="2">
    <source>
        <dbReference type="ARBA" id="ARBA00004864"/>
    </source>
</evidence>
<gene>
    <name evidence="17" type="primary">ilvC_5</name>
    <name evidence="17" type="ORF">NCTC9962_03274</name>
</gene>
<dbReference type="UniPathway" id="UPA00047">
    <property type="reaction ID" value="UER00056"/>
</dbReference>
<evidence type="ECO:0000256" key="8">
    <source>
        <dbReference type="ARBA" id="ARBA00022737"/>
    </source>
</evidence>
<dbReference type="Gene3D" id="1.10.1040.10">
    <property type="entry name" value="N-(1-d-carboxylethyl)-l-norvaline Dehydrogenase, domain 2"/>
    <property type="match status" value="1"/>
</dbReference>
<dbReference type="GO" id="GO:0016853">
    <property type="term" value="F:isomerase activity"/>
    <property type="evidence" value="ECO:0007669"/>
    <property type="project" value="UniProtKB-KW"/>
</dbReference>
<dbReference type="EMBL" id="UGED01000008">
    <property type="protein sequence ID" value="STL47453.1"/>
    <property type="molecule type" value="Genomic_DNA"/>
</dbReference>
<evidence type="ECO:0000256" key="14">
    <source>
        <dbReference type="ARBA" id="ARBA00049021"/>
    </source>
</evidence>
<reference evidence="17 18" key="1">
    <citation type="submission" date="2018-06" db="EMBL/GenBank/DDBJ databases">
        <authorList>
            <consortium name="Pathogen Informatics"/>
            <person name="Doyle S."/>
        </authorList>
    </citation>
    <scope>NUCLEOTIDE SEQUENCE [LARGE SCALE GENOMIC DNA]</scope>
    <source>
        <strain evidence="17 18">NCTC9962</strain>
    </source>
</reference>
<dbReference type="AlphaFoldDB" id="A0A377B5C0"/>
<comment type="catalytic activity">
    <reaction evidence="14">
        <text>(2R)-2,3-dihydroxy-3-methylbutanoate + NADP(+) = (2S)-2-acetolactate + NADPH + H(+)</text>
        <dbReference type="Rhea" id="RHEA:22068"/>
        <dbReference type="ChEBI" id="CHEBI:15378"/>
        <dbReference type="ChEBI" id="CHEBI:49072"/>
        <dbReference type="ChEBI" id="CHEBI:57783"/>
        <dbReference type="ChEBI" id="CHEBI:58349"/>
        <dbReference type="ChEBI" id="CHEBI:58476"/>
        <dbReference type="EC" id="1.1.1.86"/>
    </reaction>
</comment>
<comment type="similarity">
    <text evidence="4 15">Belongs to the ketol-acid reductoisomerase family.</text>
</comment>
<name>A0A377B5C0_ECOLX</name>
<evidence type="ECO:0000256" key="12">
    <source>
        <dbReference type="ARBA" id="ARBA00031889"/>
    </source>
</evidence>
<dbReference type="GO" id="GO:0004455">
    <property type="term" value="F:ketol-acid reductoisomerase activity"/>
    <property type="evidence" value="ECO:0007669"/>
    <property type="project" value="UniProtKB-UniRule"/>
</dbReference>
<dbReference type="InterPro" id="IPR000506">
    <property type="entry name" value="KARI_C"/>
</dbReference>
<comment type="pathway">
    <text evidence="3">Amino-acid biosynthesis; L-isoleucine biosynthesis; L-isoleucine from 2-oxobutanoate: step 2/4.</text>
</comment>
<evidence type="ECO:0000256" key="1">
    <source>
        <dbReference type="ARBA" id="ARBA00001946"/>
    </source>
</evidence>
<keyword evidence="10 15" id="KW-0100">Branched-chain amino acid biosynthesis</keyword>
<dbReference type="GO" id="GO:0009099">
    <property type="term" value="P:L-valine biosynthetic process"/>
    <property type="evidence" value="ECO:0007669"/>
    <property type="project" value="UniProtKB-UniRule"/>
</dbReference>
<dbReference type="GO" id="GO:0046872">
    <property type="term" value="F:metal ion binding"/>
    <property type="evidence" value="ECO:0007669"/>
    <property type="project" value="UniProtKB-UniRule"/>
</dbReference>
<dbReference type="InterPro" id="IPR013328">
    <property type="entry name" value="6PGD_dom2"/>
</dbReference>
<feature type="binding site" evidence="15">
    <location>
        <position position="54"/>
    </location>
    <ligand>
        <name>substrate</name>
    </ligand>
</feature>
<sequence length="110" mass="11933">MIAMVKAGVELAFETMVDSGIIEESAYYESLHELPLIANTIARKRLYEMNVVISDTAEYGNYLFSYACVPAETVYGRAATGATLGKAIPEGAVDNGQLRDVNEAIRSHAD</sequence>
<evidence type="ECO:0000256" key="11">
    <source>
        <dbReference type="ARBA" id="ARBA00030389"/>
    </source>
</evidence>
<evidence type="ECO:0000256" key="7">
    <source>
        <dbReference type="ARBA" id="ARBA00022605"/>
    </source>
</evidence>
<feature type="binding site" evidence="15">
    <location>
        <position position="29"/>
    </location>
    <ligand>
        <name>Mg(2+)</name>
        <dbReference type="ChEBI" id="CHEBI:18420"/>
        <label>2</label>
    </ligand>
</feature>
<keyword evidence="7 15" id="KW-0028">Amino-acid biosynthesis</keyword>
<keyword evidence="15" id="KW-0479">Metal-binding</keyword>
<evidence type="ECO:0000256" key="13">
    <source>
        <dbReference type="ARBA" id="ARBA00032744"/>
    </source>
</evidence>
<dbReference type="PANTHER" id="PTHR21371">
    <property type="entry name" value="KETOL-ACID REDUCTOISOMERASE, MITOCHONDRIAL"/>
    <property type="match status" value="1"/>
</dbReference>
<dbReference type="Pfam" id="PF01450">
    <property type="entry name" value="KARI_C"/>
    <property type="match status" value="1"/>
</dbReference>
<evidence type="ECO:0000313" key="18">
    <source>
        <dbReference type="Proteomes" id="UP000254052"/>
    </source>
</evidence>
<evidence type="ECO:0000256" key="3">
    <source>
        <dbReference type="ARBA" id="ARBA00004885"/>
    </source>
</evidence>
<comment type="cofactor">
    <cofactor evidence="1">
        <name>Mg(2+)</name>
        <dbReference type="ChEBI" id="CHEBI:18420"/>
    </cofactor>
</comment>
<keyword evidence="9 15" id="KW-0560">Oxidoreductase</keyword>
<keyword evidence="8" id="KW-0677">Repeat</keyword>
<keyword evidence="17" id="KW-0413">Isomerase</keyword>
<evidence type="ECO:0000259" key="16">
    <source>
        <dbReference type="PROSITE" id="PS51851"/>
    </source>
</evidence>
<evidence type="ECO:0000256" key="10">
    <source>
        <dbReference type="ARBA" id="ARBA00023304"/>
    </source>
</evidence>
<feature type="binding site" evidence="15">
    <location>
        <position position="33"/>
    </location>
    <ligand>
        <name>Mg(2+)</name>
        <dbReference type="ChEBI" id="CHEBI:18420"/>
        <label>2</label>
    </ligand>
</feature>
<dbReference type="UniPathway" id="UPA00049">
    <property type="reaction ID" value="UER00060"/>
</dbReference>
<dbReference type="GO" id="GO:0005829">
    <property type="term" value="C:cytosol"/>
    <property type="evidence" value="ECO:0007669"/>
    <property type="project" value="TreeGrafter"/>
</dbReference>
<accession>A0A377B5C0</accession>
<dbReference type="PANTHER" id="PTHR21371:SF1">
    <property type="entry name" value="KETOL-ACID REDUCTOISOMERASE, MITOCHONDRIAL"/>
    <property type="match status" value="1"/>
</dbReference>
<dbReference type="GO" id="GO:0009097">
    <property type="term" value="P:isoleucine biosynthetic process"/>
    <property type="evidence" value="ECO:0007669"/>
    <property type="project" value="UniProtKB-UniRule"/>
</dbReference>